<keyword evidence="1 4" id="KW-0808">Transferase</keyword>
<dbReference type="InterPro" id="IPR016181">
    <property type="entry name" value="Acyl_CoA_acyltransferase"/>
</dbReference>
<keyword evidence="2" id="KW-0012">Acyltransferase</keyword>
<dbReference type="InterPro" id="IPR000182">
    <property type="entry name" value="GNAT_dom"/>
</dbReference>
<feature type="domain" description="N-acetyltransferase" evidence="3">
    <location>
        <begin position="16"/>
        <end position="192"/>
    </location>
</feature>
<evidence type="ECO:0000256" key="2">
    <source>
        <dbReference type="ARBA" id="ARBA00023315"/>
    </source>
</evidence>
<dbReference type="InterPro" id="IPR050832">
    <property type="entry name" value="Bact_Acetyltransf"/>
</dbReference>
<dbReference type="EMBL" id="CADCTS010000139">
    <property type="protein sequence ID" value="CAA9296203.1"/>
    <property type="molecule type" value="Genomic_DNA"/>
</dbReference>
<dbReference type="PANTHER" id="PTHR43877">
    <property type="entry name" value="AMINOALKYLPHOSPHONATE N-ACETYLTRANSFERASE-RELATED-RELATED"/>
    <property type="match status" value="1"/>
</dbReference>
<dbReference type="PANTHER" id="PTHR43877:SF1">
    <property type="entry name" value="ACETYLTRANSFERASE"/>
    <property type="match status" value="1"/>
</dbReference>
<sequence>MDLPPLRPGPSGRAEVSVRPAVPADAETLARVQLVTWRTAYRSLLPPAVLDEWDDAAAAATWRSAIASPPTPAHGVLVAEESGTLVGFAAYGPAELAADEAPSPEGPSTEVGALLVEPRWGRRGHGSRLVAAVADLTRADGTARLLMWLPEADRVTAGFLESAGWARDGWGRTLDTGTSTIREVRWHALLLDDGPGAPSGGDG</sequence>
<dbReference type="Pfam" id="PF00583">
    <property type="entry name" value="Acetyltransf_1"/>
    <property type="match status" value="1"/>
</dbReference>
<dbReference type="SUPFAM" id="SSF55729">
    <property type="entry name" value="Acyl-CoA N-acyltransferases (Nat)"/>
    <property type="match status" value="1"/>
</dbReference>
<evidence type="ECO:0000256" key="1">
    <source>
        <dbReference type="ARBA" id="ARBA00022679"/>
    </source>
</evidence>
<dbReference type="AlphaFoldDB" id="A0A6J4K6Z0"/>
<evidence type="ECO:0000259" key="3">
    <source>
        <dbReference type="PROSITE" id="PS51186"/>
    </source>
</evidence>
<dbReference type="Gene3D" id="3.40.630.30">
    <property type="match status" value="1"/>
</dbReference>
<dbReference type="CDD" id="cd04301">
    <property type="entry name" value="NAT_SF"/>
    <property type="match status" value="1"/>
</dbReference>
<organism evidence="4">
    <name type="scientific">uncultured Friedmanniella sp</name>
    <dbReference type="NCBI Taxonomy" id="335381"/>
    <lineage>
        <taxon>Bacteria</taxon>
        <taxon>Bacillati</taxon>
        <taxon>Actinomycetota</taxon>
        <taxon>Actinomycetes</taxon>
        <taxon>Propionibacteriales</taxon>
        <taxon>Nocardioidaceae</taxon>
        <taxon>Friedmanniella</taxon>
        <taxon>environmental samples</taxon>
    </lineage>
</organism>
<name>A0A6J4K6Z0_9ACTN</name>
<gene>
    <name evidence="4" type="ORF">AVDCRST_MAG48-960</name>
</gene>
<proteinExistence type="predicted"/>
<dbReference type="PROSITE" id="PS51186">
    <property type="entry name" value="GNAT"/>
    <property type="match status" value="1"/>
</dbReference>
<protein>
    <submittedName>
        <fullName evidence="4">Acetyltransferase, GNAT family</fullName>
    </submittedName>
</protein>
<evidence type="ECO:0000313" key="4">
    <source>
        <dbReference type="EMBL" id="CAA9296203.1"/>
    </source>
</evidence>
<reference evidence="4" key="1">
    <citation type="submission" date="2020-02" db="EMBL/GenBank/DDBJ databases">
        <authorList>
            <person name="Meier V. D."/>
        </authorList>
    </citation>
    <scope>NUCLEOTIDE SEQUENCE</scope>
    <source>
        <strain evidence="4">AVDCRST_MAG48</strain>
    </source>
</reference>
<dbReference type="GO" id="GO:0016747">
    <property type="term" value="F:acyltransferase activity, transferring groups other than amino-acyl groups"/>
    <property type="evidence" value="ECO:0007669"/>
    <property type="project" value="InterPro"/>
</dbReference>
<accession>A0A6J4K6Z0</accession>